<evidence type="ECO:0000259" key="7">
    <source>
        <dbReference type="Pfam" id="PF09335"/>
    </source>
</evidence>
<keyword evidence="9" id="KW-1185">Reference proteome</keyword>
<evidence type="ECO:0000313" key="8">
    <source>
        <dbReference type="EMBL" id="KPN62859.1"/>
    </source>
</evidence>
<comment type="similarity">
    <text evidence="6">Belongs to the TVP38/TMEM64 family.</text>
</comment>
<dbReference type="EMBL" id="LKBA01000009">
    <property type="protein sequence ID" value="KPN62859.1"/>
    <property type="molecule type" value="Genomic_DNA"/>
</dbReference>
<keyword evidence="2 6" id="KW-1003">Cell membrane</keyword>
<dbReference type="Pfam" id="PF09335">
    <property type="entry name" value="VTT_dom"/>
    <property type="match status" value="1"/>
</dbReference>
<dbReference type="Proteomes" id="UP000050471">
    <property type="component" value="Unassembled WGS sequence"/>
</dbReference>
<evidence type="ECO:0000256" key="1">
    <source>
        <dbReference type="ARBA" id="ARBA00004651"/>
    </source>
</evidence>
<feature type="domain" description="VTT" evidence="7">
    <location>
        <begin position="71"/>
        <end position="187"/>
    </location>
</feature>
<evidence type="ECO:0000256" key="4">
    <source>
        <dbReference type="ARBA" id="ARBA00022989"/>
    </source>
</evidence>
<evidence type="ECO:0000256" key="3">
    <source>
        <dbReference type="ARBA" id="ARBA00022692"/>
    </source>
</evidence>
<dbReference type="InterPro" id="IPR032816">
    <property type="entry name" value="VTT_dom"/>
</dbReference>
<keyword evidence="5 6" id="KW-0472">Membrane</keyword>
<dbReference type="AlphaFoldDB" id="A0A0N8IBE2"/>
<keyword evidence="3 6" id="KW-0812">Transmembrane</keyword>
<dbReference type="GO" id="GO:0005886">
    <property type="term" value="C:plasma membrane"/>
    <property type="evidence" value="ECO:0007669"/>
    <property type="project" value="UniProtKB-SubCell"/>
</dbReference>
<name>A0A0N8IBE2_9RHOB</name>
<gene>
    <name evidence="8" type="ORF">AKJ29_01620</name>
</gene>
<sequence>MYPDRALIKRIRPILPLLALVAFGALFLTWAPEQISRFDREAIDQLVSNAGYKGPVIIVLLMTVAVVASPIPSAPIALAAGAAYGHYAGAIYVAIGSELGAMIAFLIARYLGRDSLSTLFGSKLDHGLLGSQNALTIIIFTSRLLPFISFDAMSYAAGLSGIQLWRFLLATLAGIIPASFVLAHFGSEAMSGDFGLAEWLALGLGLLTAIPLLVIALRRRRHGHSLSS</sequence>
<proteinExistence type="inferred from homology"/>
<comment type="subcellular location">
    <subcellularLocation>
        <location evidence="1 6">Cell membrane</location>
        <topology evidence="1 6">Multi-pass membrane protein</topology>
    </subcellularLocation>
</comment>
<feature type="transmembrane region" description="Helical" evidence="6">
    <location>
        <begin position="12"/>
        <end position="31"/>
    </location>
</feature>
<dbReference type="PANTHER" id="PTHR12677">
    <property type="entry name" value="GOLGI APPARATUS MEMBRANE PROTEIN TVP38-RELATED"/>
    <property type="match status" value="1"/>
</dbReference>
<dbReference type="RefSeq" id="WP_055191095.1">
    <property type="nucleotide sequence ID" value="NZ_LKBA01000009.1"/>
</dbReference>
<protein>
    <recommendedName>
        <fullName evidence="6">TVP38/TMEM64 family membrane protein</fullName>
    </recommendedName>
</protein>
<evidence type="ECO:0000256" key="5">
    <source>
        <dbReference type="ARBA" id="ARBA00023136"/>
    </source>
</evidence>
<feature type="transmembrane region" description="Helical" evidence="6">
    <location>
        <begin position="56"/>
        <end position="78"/>
    </location>
</feature>
<dbReference type="OrthoDB" id="9812980at2"/>
<organism evidence="8 9">
    <name type="scientific">Aliiroseovarius crassostreae</name>
    <dbReference type="NCBI Taxonomy" id="154981"/>
    <lineage>
        <taxon>Bacteria</taxon>
        <taxon>Pseudomonadati</taxon>
        <taxon>Pseudomonadota</taxon>
        <taxon>Alphaproteobacteria</taxon>
        <taxon>Rhodobacterales</taxon>
        <taxon>Paracoccaceae</taxon>
        <taxon>Aliiroseovarius</taxon>
    </lineage>
</organism>
<dbReference type="InterPro" id="IPR015414">
    <property type="entry name" value="TMEM64"/>
</dbReference>
<feature type="transmembrane region" description="Helical" evidence="6">
    <location>
        <begin position="132"/>
        <end position="152"/>
    </location>
</feature>
<comment type="caution">
    <text evidence="8">The sequence shown here is derived from an EMBL/GenBank/DDBJ whole genome shotgun (WGS) entry which is preliminary data.</text>
</comment>
<feature type="transmembrane region" description="Helical" evidence="6">
    <location>
        <begin position="164"/>
        <end position="187"/>
    </location>
</feature>
<dbReference type="PANTHER" id="PTHR12677:SF59">
    <property type="entry name" value="GOLGI APPARATUS MEMBRANE PROTEIN TVP38-RELATED"/>
    <property type="match status" value="1"/>
</dbReference>
<dbReference type="STRING" id="154981.AKJ29_01620"/>
<evidence type="ECO:0000256" key="2">
    <source>
        <dbReference type="ARBA" id="ARBA00022475"/>
    </source>
</evidence>
<evidence type="ECO:0000256" key="6">
    <source>
        <dbReference type="RuleBase" id="RU366058"/>
    </source>
</evidence>
<keyword evidence="4 6" id="KW-1133">Transmembrane helix</keyword>
<feature type="transmembrane region" description="Helical" evidence="6">
    <location>
        <begin position="199"/>
        <end position="217"/>
    </location>
</feature>
<accession>A0A0N8IBE2</accession>
<feature type="transmembrane region" description="Helical" evidence="6">
    <location>
        <begin position="90"/>
        <end position="112"/>
    </location>
</feature>
<reference evidence="8 9" key="1">
    <citation type="submission" date="2015-09" db="EMBL/GenBank/DDBJ databases">
        <title>Draft genome sequence of Aliiroseovarius crassostreae CV919-312TSm, the causative agent of Roseovarius Oyster Disease (formerly Juvenile Oyster Disease).</title>
        <authorList>
            <person name="Kessner L."/>
            <person name="Spinard E."/>
            <person name="Nelson D."/>
        </authorList>
    </citation>
    <scope>NUCLEOTIDE SEQUENCE [LARGE SCALE GENOMIC DNA]</scope>
    <source>
        <strain evidence="8 9">CV919-312</strain>
    </source>
</reference>
<evidence type="ECO:0000313" key="9">
    <source>
        <dbReference type="Proteomes" id="UP000050471"/>
    </source>
</evidence>